<protein>
    <submittedName>
        <fullName evidence="2">Uncharacterized protein</fullName>
    </submittedName>
</protein>
<proteinExistence type="evidence at transcript level"/>
<dbReference type="MGI" id="MGI:2444339">
    <property type="gene designation" value="A230051N06Rik"/>
</dbReference>
<evidence type="ECO:0000256" key="1">
    <source>
        <dbReference type="SAM" id="MobiDB-lite"/>
    </source>
</evidence>
<dbReference type="EMBL" id="AK038632">
    <property type="protein sequence ID" value="BAC30072.1"/>
    <property type="molecule type" value="mRNA"/>
</dbReference>
<reference evidence="2" key="4">
    <citation type="journal article" date="2001" name="Nature">
        <title>Functional annotation of a full-length mouse cDNA collection.</title>
        <authorList>
            <consortium name="The RIKEN Genome Exploration Research Group Phase II Team and the FANTOM Consortium"/>
        </authorList>
    </citation>
    <scope>NUCLEOTIDE SEQUENCE</scope>
    <source>
        <strain evidence="2">C57BL/6J</strain>
        <tissue evidence="2">Hypothalamus</tissue>
    </source>
</reference>
<reference evidence="2" key="5">
    <citation type="submission" date="2001-07" db="EMBL/GenBank/DDBJ databases">
        <authorList>
            <person name="Adachi J."/>
            <person name="Aizawa K."/>
            <person name="Akimura T."/>
            <person name="Arakawa T."/>
            <person name="Bono H."/>
            <person name="Carninci P."/>
            <person name="Fukuda S."/>
            <person name="Furuno M."/>
            <person name="Hanagaki T."/>
            <person name="Hara A."/>
            <person name="Hashizume W."/>
            <person name="Hayashida K."/>
            <person name="Hayatsu N."/>
            <person name="Hiramoto K."/>
            <person name="Hiraoka T."/>
            <person name="Hirozane T."/>
            <person name="Hori F."/>
            <person name="Imotani K."/>
            <person name="Ishii Y."/>
            <person name="Itoh M."/>
            <person name="Kagawa I."/>
            <person name="Kasukawa T."/>
            <person name="Katoh H."/>
            <person name="Kawai J."/>
            <person name="Kojima Y."/>
            <person name="Kondo S."/>
            <person name="Konno H."/>
            <person name="Kouda M."/>
            <person name="Koya S."/>
            <person name="Kurihara C."/>
            <person name="Matsuyama T."/>
            <person name="Miyazaki A."/>
            <person name="Murata M."/>
            <person name="Nakamura M."/>
            <person name="Nishi K."/>
            <person name="Nomura K."/>
            <person name="Numazaki R."/>
            <person name="Ohno M."/>
            <person name="Ohsato N."/>
            <person name="Okazaki Y."/>
            <person name="Saito R."/>
            <person name="Saitoh H."/>
            <person name="Sakai C."/>
            <person name="Sakai K."/>
            <person name="Sakazume N."/>
            <person name="Sano H."/>
            <person name="Sasaki D."/>
            <person name="Shibata K."/>
            <person name="Shinagawa A."/>
            <person name="Shiraki T."/>
            <person name="Sogabe Y."/>
            <person name="Tagami M."/>
            <person name="Tagawa A."/>
            <person name="Takahashi F."/>
            <person name="Takaku-Akahira S."/>
            <person name="Takeda Y."/>
            <person name="Tanaka T."/>
            <person name="Tomaru A."/>
            <person name="Toya T."/>
            <person name="Yasunishi A."/>
            <person name="Muramatsu M."/>
            <person name="Hayashizaki Y."/>
        </authorList>
    </citation>
    <scope>NUCLEOTIDE SEQUENCE</scope>
    <source>
        <strain evidence="2">C57BL/6J</strain>
        <tissue evidence="2">Hypothalamus</tissue>
    </source>
</reference>
<name>Q8CAK0_MOUSE</name>
<dbReference type="AGR" id="MGI:2444339"/>
<sequence>GNVGNWTATETPAAAGEQEKHWRRGQRHPAEGLGAEFGFSTRISDSSQRVTKRLGFSTRPLAVPSSQHPASGIALGSVLAESVQGRNLLMVLGICPLRRDFFFFFETGFFCVYL</sequence>
<gene>
    <name evidence="3" type="primary">A230051N06Rik</name>
</gene>
<reference evidence="2" key="1">
    <citation type="journal article" date="1999" name="Methods Enzymol.">
        <title>High-efficiency full-length cDNA cloning.</title>
        <authorList>
            <person name="Carninci P."/>
            <person name="Hayashizaki Y."/>
        </authorList>
    </citation>
    <scope>NUCLEOTIDE SEQUENCE</scope>
    <source>
        <strain evidence="2">C57BL/6J</strain>
        <tissue evidence="2">Hypothalamus</tissue>
    </source>
</reference>
<reference evidence="2" key="6">
    <citation type="journal article" date="2002" name="Nature">
        <title>Analysis of the mouse transcriptome based on functional annotation of 60,770 full-length cDNAs.</title>
        <authorList>
            <consortium name="The FANTOM Consortium and the RIKEN Genome Exploration Research Group Phase I and II Team"/>
        </authorList>
    </citation>
    <scope>NUCLEOTIDE SEQUENCE</scope>
    <source>
        <strain evidence="2">C57BL/6J</strain>
        <tissue evidence="2">Hypothalamus</tissue>
    </source>
</reference>
<evidence type="ECO:0000313" key="3">
    <source>
        <dbReference type="MGI" id="MGI:2444339"/>
    </source>
</evidence>
<feature type="compositionally biased region" description="Polar residues" evidence="1">
    <location>
        <begin position="1"/>
        <end position="10"/>
    </location>
</feature>
<dbReference type="AlphaFoldDB" id="Q8CAK0"/>
<accession>Q8CAK0</accession>
<evidence type="ECO:0000313" key="2">
    <source>
        <dbReference type="EMBL" id="BAC30072.1"/>
    </source>
</evidence>
<reference evidence="2" key="8">
    <citation type="journal article" date="2005" name="Science">
        <title>Antisense Transcription in the Mammalian Transcriptome.</title>
        <authorList>
            <consortium name="RIKEN Genome Exploration Research Group and Genome Science Group (Genome Network Project Core Group) and the FANTOM Consortium"/>
        </authorList>
    </citation>
    <scope>NUCLEOTIDE SEQUENCE</scope>
    <source>
        <strain evidence="2">C57BL/6J</strain>
        <tissue evidence="2">Hypothalamus</tissue>
    </source>
</reference>
<reference evidence="2" key="3">
    <citation type="journal article" date="2000" name="Genome Res.">
        <title>RIKEN integrated sequence analysis (RISA) system--384-format sequencing pipeline with 384 multicapillary sequencer.</title>
        <authorList>
            <person name="Shibata K."/>
            <person name="Itoh M."/>
            <person name="Aizawa K."/>
            <person name="Nagaoka S."/>
            <person name="Sasaki N."/>
            <person name="Carninci P."/>
            <person name="Konno H."/>
            <person name="Akiyama J."/>
            <person name="Nishi K."/>
            <person name="Kitsunai T."/>
            <person name="Tashiro H."/>
            <person name="Itoh M."/>
            <person name="Sumi N."/>
            <person name="Ishii Y."/>
            <person name="Nakamura S."/>
            <person name="Hazama M."/>
            <person name="Nishine T."/>
            <person name="Harada A."/>
            <person name="Yamamoto R."/>
            <person name="Matsumoto H."/>
            <person name="Sakaguchi S."/>
            <person name="Ikegami T."/>
            <person name="Kashiwagi K."/>
            <person name="Fujiwake S."/>
            <person name="Inoue K."/>
            <person name="Togawa Y."/>
            <person name="Izawa M."/>
            <person name="Ohara E."/>
            <person name="Watahiki M."/>
            <person name="Yoneda Y."/>
            <person name="Ishikawa T."/>
            <person name="Ozawa K."/>
            <person name="Tanaka T."/>
            <person name="Matsuura S."/>
            <person name="Kawai J."/>
            <person name="Okazaki Y."/>
            <person name="Muramatsu M."/>
            <person name="Inoue Y."/>
            <person name="Kira A."/>
            <person name="Hayashizaki Y."/>
        </authorList>
    </citation>
    <scope>NUCLEOTIDE SEQUENCE</scope>
    <source>
        <strain evidence="2">C57BL/6J</strain>
        <tissue evidence="2">Hypothalamus</tissue>
    </source>
</reference>
<feature type="non-terminal residue" evidence="2">
    <location>
        <position position="1"/>
    </location>
</feature>
<organism evidence="2">
    <name type="scientific">Mus musculus</name>
    <name type="common">Mouse</name>
    <dbReference type="NCBI Taxonomy" id="10090"/>
    <lineage>
        <taxon>Eukaryota</taxon>
        <taxon>Metazoa</taxon>
        <taxon>Chordata</taxon>
        <taxon>Craniata</taxon>
        <taxon>Vertebrata</taxon>
        <taxon>Euteleostomi</taxon>
        <taxon>Mammalia</taxon>
        <taxon>Eutheria</taxon>
        <taxon>Euarchontoglires</taxon>
        <taxon>Glires</taxon>
        <taxon>Rodentia</taxon>
        <taxon>Myomorpha</taxon>
        <taxon>Muroidea</taxon>
        <taxon>Muridae</taxon>
        <taxon>Murinae</taxon>
        <taxon>Mus</taxon>
        <taxon>Mus</taxon>
    </lineage>
</organism>
<feature type="region of interest" description="Disordered" evidence="1">
    <location>
        <begin position="1"/>
        <end position="27"/>
    </location>
</feature>
<reference evidence="2" key="7">
    <citation type="journal article" date="2005" name="Science">
        <title>The Transcriptional Landscape of the Mammalian Genome.</title>
        <authorList>
            <consortium name="The FANTOM Consortium"/>
            <consortium name="Riken Genome Exploration Research Group and Genome Science Group (Genome Network Project Core Group)"/>
        </authorList>
    </citation>
    <scope>NUCLEOTIDE SEQUENCE</scope>
    <source>
        <strain evidence="2">C57BL/6J</strain>
        <tissue evidence="2">Hypothalamus</tissue>
    </source>
</reference>
<reference evidence="2" key="2">
    <citation type="journal article" date="2000" name="Genome Res.">
        <title>Normalization and subtraction of cap-trapper-selected cDNAs to prepare full-length cDNA libraries for rapid discovery of new genes.</title>
        <authorList>
            <person name="Carninci P."/>
            <person name="Shibata Y."/>
            <person name="Hayatsu N."/>
            <person name="Sugahara Y."/>
            <person name="Shibata K."/>
            <person name="Itoh M."/>
            <person name="Konno H."/>
            <person name="Okazaki Y."/>
            <person name="Muramatsu M."/>
            <person name="Hayashizaki Y."/>
        </authorList>
    </citation>
    <scope>NUCLEOTIDE SEQUENCE</scope>
    <source>
        <strain evidence="2">C57BL/6J</strain>
        <tissue evidence="2">Hypothalamus</tissue>
    </source>
</reference>